<dbReference type="GO" id="GO:0016020">
    <property type="term" value="C:membrane"/>
    <property type="evidence" value="ECO:0007669"/>
    <property type="project" value="UniProtKB-SubCell"/>
</dbReference>
<accession>A0ABD6ERY7</accession>
<keyword evidence="5 7" id="KW-1133">Transmembrane helix</keyword>
<sequence length="269" mass="30842">MNDEEKPLEMKKRLDDHHDVLIEDEGDVSKYSEFENIELSKFNQWPHVFNLTNSIVGVSVLAMPYCLQKCGIFLGTMVIGFCSLVTKVSCHLLYKGSVLTRRGSYEAMALHAFGNNGRIVTEVARLFFLMSIVVSYMVVVGDIGPHVLADYLQMQAPTQRLRVLLMVFISLFFILPLSLVRSLDSLSVVNSISVLFYFIFVMRMLLESAPRIFDGKWSQDVYWWRPEGVLGRCFFFILIACFVLPEFFYSIALKVVSLLLASKHEPYFE</sequence>
<feature type="transmembrane region" description="Helical" evidence="7">
    <location>
        <begin position="161"/>
        <end position="180"/>
    </location>
</feature>
<dbReference type="PANTHER" id="PTHR22950">
    <property type="entry name" value="AMINO ACID TRANSPORTER"/>
    <property type="match status" value="1"/>
</dbReference>
<keyword evidence="4" id="KW-0029">Amino-acid transport</keyword>
<dbReference type="InterPro" id="IPR013057">
    <property type="entry name" value="AA_transpt_TM"/>
</dbReference>
<gene>
    <name evidence="9" type="ORF">AB6A40_009433</name>
</gene>
<proteinExistence type="predicted"/>
<evidence type="ECO:0000256" key="6">
    <source>
        <dbReference type="ARBA" id="ARBA00023136"/>
    </source>
</evidence>
<feature type="transmembrane region" description="Helical" evidence="7">
    <location>
        <begin position="233"/>
        <end position="261"/>
    </location>
</feature>
<name>A0ABD6ERY7_9BILA</name>
<organism evidence="9 10">
    <name type="scientific">Gnathostoma spinigerum</name>
    <dbReference type="NCBI Taxonomy" id="75299"/>
    <lineage>
        <taxon>Eukaryota</taxon>
        <taxon>Metazoa</taxon>
        <taxon>Ecdysozoa</taxon>
        <taxon>Nematoda</taxon>
        <taxon>Chromadorea</taxon>
        <taxon>Rhabditida</taxon>
        <taxon>Spirurina</taxon>
        <taxon>Gnathostomatomorpha</taxon>
        <taxon>Gnathostomatoidea</taxon>
        <taxon>Gnathostomatidae</taxon>
        <taxon>Gnathostoma</taxon>
    </lineage>
</organism>
<dbReference type="Pfam" id="PF01490">
    <property type="entry name" value="Aa_trans"/>
    <property type="match status" value="1"/>
</dbReference>
<reference evidence="9 10" key="1">
    <citation type="submission" date="2024-08" db="EMBL/GenBank/DDBJ databases">
        <title>Gnathostoma spinigerum genome.</title>
        <authorList>
            <person name="Gonzalez-Bertolin B."/>
            <person name="Monzon S."/>
            <person name="Zaballos A."/>
            <person name="Jimenez P."/>
            <person name="Dekumyoy P."/>
            <person name="Varona S."/>
            <person name="Cuesta I."/>
            <person name="Sumanam S."/>
            <person name="Adisakwattana P."/>
            <person name="Gasser R.B."/>
            <person name="Hernandez-Gonzalez A."/>
            <person name="Young N.D."/>
            <person name="Perteguer M.J."/>
        </authorList>
    </citation>
    <scope>NUCLEOTIDE SEQUENCE [LARGE SCALE GENOMIC DNA]</scope>
    <source>
        <strain evidence="9">AL3</strain>
        <tissue evidence="9">Liver</tissue>
    </source>
</reference>
<comment type="subcellular location">
    <subcellularLocation>
        <location evidence="1">Membrane</location>
        <topology evidence="1">Multi-pass membrane protein</topology>
    </subcellularLocation>
</comment>
<dbReference type="AlphaFoldDB" id="A0ABD6ERY7"/>
<feature type="transmembrane region" description="Helical" evidence="7">
    <location>
        <begin position="126"/>
        <end position="149"/>
    </location>
</feature>
<dbReference type="Proteomes" id="UP001608902">
    <property type="component" value="Unassembled WGS sequence"/>
</dbReference>
<keyword evidence="3 7" id="KW-0812">Transmembrane</keyword>
<evidence type="ECO:0000256" key="7">
    <source>
        <dbReference type="SAM" id="Phobius"/>
    </source>
</evidence>
<evidence type="ECO:0000256" key="3">
    <source>
        <dbReference type="ARBA" id="ARBA00022692"/>
    </source>
</evidence>
<dbReference type="PANTHER" id="PTHR22950:SF646">
    <property type="entry name" value="SODIUM-COUPLED NEUTRAL AMINO ACID TRANSPORTER 10-RELATED"/>
    <property type="match status" value="1"/>
</dbReference>
<evidence type="ECO:0000256" key="5">
    <source>
        <dbReference type="ARBA" id="ARBA00022989"/>
    </source>
</evidence>
<keyword evidence="10" id="KW-1185">Reference proteome</keyword>
<feature type="transmembrane region" description="Helical" evidence="7">
    <location>
        <begin position="186"/>
        <end position="206"/>
    </location>
</feature>
<protein>
    <recommendedName>
        <fullName evidence="8">Amino acid transporter transmembrane domain-containing protein</fullName>
    </recommendedName>
</protein>
<comment type="caution">
    <text evidence="9">The sequence shown here is derived from an EMBL/GenBank/DDBJ whole genome shotgun (WGS) entry which is preliminary data.</text>
</comment>
<keyword evidence="2" id="KW-0813">Transport</keyword>
<evidence type="ECO:0000313" key="9">
    <source>
        <dbReference type="EMBL" id="MFH4982724.1"/>
    </source>
</evidence>
<keyword evidence="6 7" id="KW-0472">Membrane</keyword>
<evidence type="ECO:0000256" key="2">
    <source>
        <dbReference type="ARBA" id="ARBA00022448"/>
    </source>
</evidence>
<feature type="transmembrane region" description="Helical" evidence="7">
    <location>
        <begin position="72"/>
        <end position="94"/>
    </location>
</feature>
<evidence type="ECO:0000256" key="1">
    <source>
        <dbReference type="ARBA" id="ARBA00004141"/>
    </source>
</evidence>
<feature type="domain" description="Amino acid transporter transmembrane" evidence="8">
    <location>
        <begin position="45"/>
        <end position="217"/>
    </location>
</feature>
<evidence type="ECO:0000256" key="4">
    <source>
        <dbReference type="ARBA" id="ARBA00022970"/>
    </source>
</evidence>
<evidence type="ECO:0000259" key="8">
    <source>
        <dbReference type="Pfam" id="PF01490"/>
    </source>
</evidence>
<dbReference type="GO" id="GO:0006865">
    <property type="term" value="P:amino acid transport"/>
    <property type="evidence" value="ECO:0007669"/>
    <property type="project" value="UniProtKB-KW"/>
</dbReference>
<dbReference type="EMBL" id="JBGFUD010009936">
    <property type="protein sequence ID" value="MFH4982724.1"/>
    <property type="molecule type" value="Genomic_DNA"/>
</dbReference>
<evidence type="ECO:0000313" key="10">
    <source>
        <dbReference type="Proteomes" id="UP001608902"/>
    </source>
</evidence>